<dbReference type="RefSeq" id="WP_345041459.1">
    <property type="nucleotide sequence ID" value="NZ_BAABBA010000011.1"/>
</dbReference>
<dbReference type="SMART" id="SM01130">
    <property type="entry name" value="DHDPS"/>
    <property type="match status" value="1"/>
</dbReference>
<evidence type="ECO:0000313" key="3">
    <source>
        <dbReference type="Proteomes" id="UP001499841"/>
    </source>
</evidence>
<dbReference type="PANTHER" id="PTHR12128:SF51">
    <property type="entry name" value="BLL4205 PROTEIN"/>
    <property type="match status" value="1"/>
</dbReference>
<gene>
    <name evidence="2" type="ORF">GCM10022262_24050</name>
</gene>
<dbReference type="InterPro" id="IPR013785">
    <property type="entry name" value="Aldolase_TIM"/>
</dbReference>
<accession>A0ABP8EVM3</accession>
<protein>
    <submittedName>
        <fullName evidence="2">Dihydrodipicolinate synthase family protein</fullName>
    </submittedName>
</protein>
<proteinExistence type="predicted"/>
<dbReference type="Gene3D" id="3.20.20.70">
    <property type="entry name" value="Aldolase class I"/>
    <property type="match status" value="1"/>
</dbReference>
<dbReference type="PANTHER" id="PTHR12128">
    <property type="entry name" value="DIHYDRODIPICOLINATE SYNTHASE"/>
    <property type="match status" value="1"/>
</dbReference>
<keyword evidence="3" id="KW-1185">Reference proteome</keyword>
<name>A0ABP8EVM3_9MICO</name>
<reference evidence="3" key="1">
    <citation type="journal article" date="2019" name="Int. J. Syst. Evol. Microbiol.">
        <title>The Global Catalogue of Microorganisms (GCM) 10K type strain sequencing project: providing services to taxonomists for standard genome sequencing and annotation.</title>
        <authorList>
            <consortium name="The Broad Institute Genomics Platform"/>
            <consortium name="The Broad Institute Genome Sequencing Center for Infectious Disease"/>
            <person name="Wu L."/>
            <person name="Ma J."/>
        </authorList>
    </citation>
    <scope>NUCLEOTIDE SEQUENCE [LARGE SCALE GENOMIC DNA]</scope>
    <source>
        <strain evidence="3">JCM 17459</strain>
    </source>
</reference>
<keyword evidence="1" id="KW-0456">Lyase</keyword>
<dbReference type="SUPFAM" id="SSF51569">
    <property type="entry name" value="Aldolase"/>
    <property type="match status" value="1"/>
</dbReference>
<dbReference type="Proteomes" id="UP001499841">
    <property type="component" value="Unassembled WGS sequence"/>
</dbReference>
<evidence type="ECO:0000313" key="2">
    <source>
        <dbReference type="EMBL" id="GAA4288045.1"/>
    </source>
</evidence>
<dbReference type="EMBL" id="BAABBA010000011">
    <property type="protein sequence ID" value="GAA4288045.1"/>
    <property type="molecule type" value="Genomic_DNA"/>
</dbReference>
<evidence type="ECO:0000256" key="1">
    <source>
        <dbReference type="ARBA" id="ARBA00023239"/>
    </source>
</evidence>
<dbReference type="Pfam" id="PF00701">
    <property type="entry name" value="DHDPS"/>
    <property type="match status" value="1"/>
</dbReference>
<dbReference type="InterPro" id="IPR002220">
    <property type="entry name" value="DapA-like"/>
</dbReference>
<sequence>MDVRTRLRAGVVIPAHPLALDDGGAVNWRSQRALTRYYMASGADGVAVGVHTTQFELHHDRALLGDVWRLAAEAAGERGGAPLLVAGIAGDTVDAVAEAELAREAGYHAALMCSWGMTEVTEDALLERARAVGEVLPTLGFYLQESVGGRRLGRSYWRALFDIESVVGVKTAPFDRYRTNDVVQELIAHDRWDDVAVLTGNDDAIVHDLLTPYRATVGGQEREVRTTGGLLGQWAVGTRAAVELRDRARAAVAAGTVPTDLLALATDLVEVNGAVFDVDHHFLGCVPGVNEVLRQQGLVGTADCLGPDVLSPGQSELIASVRERFPDLLDEEFVAANRHDWLA</sequence>
<comment type="caution">
    <text evidence="2">The sequence shown here is derived from an EMBL/GenBank/DDBJ whole genome shotgun (WGS) entry which is preliminary data.</text>
</comment>
<organism evidence="2 3">
    <name type="scientific">Georgenia daeguensis</name>
    <dbReference type="NCBI Taxonomy" id="908355"/>
    <lineage>
        <taxon>Bacteria</taxon>
        <taxon>Bacillati</taxon>
        <taxon>Actinomycetota</taxon>
        <taxon>Actinomycetes</taxon>
        <taxon>Micrococcales</taxon>
        <taxon>Bogoriellaceae</taxon>
        <taxon>Georgenia</taxon>
    </lineage>
</organism>